<dbReference type="Proteomes" id="UP000663832">
    <property type="component" value="Unassembled WGS sequence"/>
</dbReference>
<comment type="caution">
    <text evidence="6">Lacks conserved residue(s) required for the propagation of feature annotation.</text>
</comment>
<keyword evidence="4 7" id="KW-0472">Membrane</keyword>
<dbReference type="InterPro" id="IPR050906">
    <property type="entry name" value="Notch_signaling"/>
</dbReference>
<feature type="transmembrane region" description="Helical" evidence="7">
    <location>
        <begin position="1171"/>
        <end position="1198"/>
    </location>
</feature>
<dbReference type="EMBL" id="CAJNOM010002102">
    <property type="protein sequence ID" value="CAF1626666.1"/>
    <property type="molecule type" value="Genomic_DNA"/>
</dbReference>
<evidence type="ECO:0000256" key="2">
    <source>
        <dbReference type="ARBA" id="ARBA00022692"/>
    </source>
</evidence>
<evidence type="ECO:0000256" key="3">
    <source>
        <dbReference type="ARBA" id="ARBA00022989"/>
    </source>
</evidence>
<feature type="domain" description="EGF-like" evidence="8">
    <location>
        <begin position="910"/>
        <end position="950"/>
    </location>
</feature>
<dbReference type="PROSITE" id="PS50262">
    <property type="entry name" value="G_PROTEIN_RECEP_F1_2"/>
    <property type="match status" value="1"/>
</dbReference>
<dbReference type="GO" id="GO:0016020">
    <property type="term" value="C:membrane"/>
    <property type="evidence" value="ECO:0007669"/>
    <property type="project" value="UniProtKB-SubCell"/>
</dbReference>
<evidence type="ECO:0000256" key="5">
    <source>
        <dbReference type="ARBA" id="ARBA00023157"/>
    </source>
</evidence>
<feature type="disulfide bond" evidence="6">
    <location>
        <begin position="863"/>
        <end position="872"/>
    </location>
</feature>
<gene>
    <name evidence="10" type="ORF">BJG266_LOCUS39726</name>
    <name evidence="11" type="ORF">QVE165_LOCUS56617</name>
</gene>
<feature type="domain" description="EGF-like" evidence="8">
    <location>
        <begin position="837"/>
        <end position="873"/>
    </location>
</feature>
<dbReference type="CDD" id="cd00054">
    <property type="entry name" value="EGF_CA"/>
    <property type="match status" value="1"/>
</dbReference>
<keyword evidence="6" id="KW-0245">EGF-like domain</keyword>
<evidence type="ECO:0000259" key="8">
    <source>
        <dbReference type="PROSITE" id="PS50026"/>
    </source>
</evidence>
<evidence type="ECO:0000256" key="6">
    <source>
        <dbReference type="PROSITE-ProRule" id="PRU00076"/>
    </source>
</evidence>
<name>A0A816CVH4_9BILA</name>
<feature type="domain" description="G-protein coupled receptors family 1 profile" evidence="9">
    <location>
        <begin position="1190"/>
        <end position="1446"/>
    </location>
</feature>
<keyword evidence="12" id="KW-1185">Reference proteome</keyword>
<dbReference type="PANTHER" id="PTHR24044:SF502">
    <property type="entry name" value="ANTERIOR PHARYNX IN EXCESS PROTEIN 1-RELATED"/>
    <property type="match status" value="1"/>
</dbReference>
<evidence type="ECO:0000313" key="10">
    <source>
        <dbReference type="EMBL" id="CAF1438076.1"/>
    </source>
</evidence>
<keyword evidence="3 7" id="KW-1133">Transmembrane helix</keyword>
<proteinExistence type="predicted"/>
<dbReference type="Gene3D" id="1.20.1070.10">
    <property type="entry name" value="Rhodopsin 7-helix transmembrane proteins"/>
    <property type="match status" value="1"/>
</dbReference>
<dbReference type="EMBL" id="CAJNOI010001772">
    <property type="protein sequence ID" value="CAF1438076.1"/>
    <property type="molecule type" value="Genomic_DNA"/>
</dbReference>
<protein>
    <submittedName>
        <fullName evidence="11">Uncharacterized protein</fullName>
    </submittedName>
</protein>
<dbReference type="PROSITE" id="PS50026">
    <property type="entry name" value="EGF_3"/>
    <property type="match status" value="2"/>
</dbReference>
<keyword evidence="2 7" id="KW-0812">Transmembrane</keyword>
<keyword evidence="5 6" id="KW-1015">Disulfide bond</keyword>
<dbReference type="SMART" id="SM00192">
    <property type="entry name" value="LDLa"/>
    <property type="match status" value="4"/>
</dbReference>
<dbReference type="SMART" id="SM00181">
    <property type="entry name" value="EGF"/>
    <property type="match status" value="4"/>
</dbReference>
<dbReference type="InterPro" id="IPR017452">
    <property type="entry name" value="GPCR_Rhodpsn_7TM"/>
</dbReference>
<dbReference type="OrthoDB" id="6133584at2759"/>
<evidence type="ECO:0000313" key="11">
    <source>
        <dbReference type="EMBL" id="CAF1626666.1"/>
    </source>
</evidence>
<evidence type="ECO:0000259" key="9">
    <source>
        <dbReference type="PROSITE" id="PS50262"/>
    </source>
</evidence>
<dbReference type="SUPFAM" id="SSF57196">
    <property type="entry name" value="EGF/Laminin"/>
    <property type="match status" value="1"/>
</dbReference>
<sequence>MDSITPTKVEYCLRPTDNIDIATPDFLNTRDQNYTFSELRKMNITAYEIFVWSASIDLAENYQYYLDQENKSLLSNEIFYNCTKPWFGSRCQYSFEIPEKEASRDLDLAMPVTKHTCYILLECNRGESFFCLDWREICDGRVDCLNDGIDEMHCVDLEINECKTDEYRCHNGLCIPKYYRESRLFYALCLDQSDAWEEIQCPSFDPTLDLFQCEEHTCPPGPKKFSCGDGQCVEDFDECDNGRHLMLLQSLSSQGNLSYHCWLAMVCLTKIIDQANRTLCQSLSESSDILVYLHSCDALIQFPIYPVLFGHVRFLYRPQEVSEVDINSALVPDYICYDEQLCDYLSVTFRNETHTCRHRYDMGLKLNIEYSSWKAIIDLIKPYFSGCHIRYTNKYQTEHPSLYRCQNSSKSISKHRILDNIVDCYLEDDERDFQLSCSLKDPYRFQCFNEIQCRSPILAVHDCPFKEDQIATIENILFNQICDRNVDILPQLIDGRNHTDETNCEDWPCNNIYTRCDGFWTCPNGEDEENCHPSNCSKHFLDCISSSNNTFICLPAEQIGNGIIDCLGGIDELQLCQMKNYRQGISYSFRCLNDGRCIESSEFCDFNDETFYQDLCDEWILYNLTELQNNLCRMGTLERLSFTLKKSQFYPLIENQIADGIIDLTIKSSHDINNINIEFDDFTLSSQCIRGKSLYHWLSNENYRPNCLCPLNYYGHMCQYQNQRVSLTLTLLTSDGQNAYAIFIKLIDDDNDRQEIQSYDQIIYVSDIGTCGQTFHIYLLYSTRMNILSKNYSIHIDLYYKHSLEYVASWYFQIPFRFLPVHRLAVLLSLKTNQISNSHGCPLKCQEGTCMKYINEEKFFCQCERHWSGALCHIFMSYDDCSSDSLCVGYIRNRSICICPSEKFGSRCLLKHSCPKDYCKNNGSCVVRHERTENSYSCLCSEQFKGNQCEIPKSKLEISFRNIERAPYLVAYTYQFIQFEASKMQRSILKKLPRMQNIVTFYTSYSFDVVIIKVADSFYLAVLQQIRVSNISTSVDLTRRCPSFSELFKPKQLELPRIQRVKLYHQLCQIHSNLKCFFDEFYMCLCTTEQYANCFLFNHHVNFSCLQNGYCQNGGECFEDVSLCPTITICDCADCFFGDRCQFYAESIGLTLDDILRYEVLAHHSINDQSIVIKMCILCTFILFFAGLINSTLSFLTFQSPKSRQVGSGVYLLTSSITSMITLTMLLIKFWFILLTQMNLSTNRSTLLYGCLLIEPLLKVFLLLNNWLNACVSIERAVSASKGIGFNKTTSLYAARRVIIILPFLIIASNMYEYISRRLFDDFEEQRVWCVTPYSKPLSISTKAILFLHLLIPLIINLVSAALIVCTVSRQRALSQLRQTRYQHFKEQLYEHKHLIIGPIILVILALPLVVTASLFQCVKASRSSWWHLSSYFISFIPSTLTFIIYILPSDLYLKEFKKSFENLRQCLRLH</sequence>
<evidence type="ECO:0000313" key="12">
    <source>
        <dbReference type="Proteomes" id="UP000663832"/>
    </source>
</evidence>
<organism evidence="11 12">
    <name type="scientific">Adineta steineri</name>
    <dbReference type="NCBI Taxonomy" id="433720"/>
    <lineage>
        <taxon>Eukaryota</taxon>
        <taxon>Metazoa</taxon>
        <taxon>Spiralia</taxon>
        <taxon>Gnathifera</taxon>
        <taxon>Rotifera</taxon>
        <taxon>Eurotatoria</taxon>
        <taxon>Bdelloidea</taxon>
        <taxon>Adinetida</taxon>
        <taxon>Adinetidae</taxon>
        <taxon>Adineta</taxon>
    </lineage>
</organism>
<dbReference type="SUPFAM" id="SSF81321">
    <property type="entry name" value="Family A G protein-coupled receptor-like"/>
    <property type="match status" value="1"/>
</dbReference>
<feature type="transmembrane region" description="Helical" evidence="7">
    <location>
        <begin position="1344"/>
        <end position="1368"/>
    </location>
</feature>
<dbReference type="InterPro" id="IPR000742">
    <property type="entry name" value="EGF"/>
</dbReference>
<feature type="transmembrane region" description="Helical" evidence="7">
    <location>
        <begin position="1429"/>
        <end position="1449"/>
    </location>
</feature>
<dbReference type="PANTHER" id="PTHR24044">
    <property type="entry name" value="NOTCH LIGAND FAMILY MEMBER"/>
    <property type="match status" value="1"/>
</dbReference>
<accession>A0A816CVH4</accession>
<comment type="subcellular location">
    <subcellularLocation>
        <location evidence="1">Membrane</location>
    </subcellularLocation>
</comment>
<evidence type="ECO:0000256" key="7">
    <source>
        <dbReference type="SAM" id="Phobius"/>
    </source>
</evidence>
<evidence type="ECO:0000256" key="4">
    <source>
        <dbReference type="ARBA" id="ARBA00023136"/>
    </source>
</evidence>
<feature type="transmembrane region" description="Helical" evidence="7">
    <location>
        <begin position="1395"/>
        <end position="1417"/>
    </location>
</feature>
<dbReference type="GO" id="GO:0005112">
    <property type="term" value="F:Notch binding"/>
    <property type="evidence" value="ECO:0007669"/>
    <property type="project" value="TreeGrafter"/>
</dbReference>
<feature type="disulfide bond" evidence="6">
    <location>
        <begin position="940"/>
        <end position="949"/>
    </location>
</feature>
<dbReference type="PROSITE" id="PS00022">
    <property type="entry name" value="EGF_1"/>
    <property type="match status" value="3"/>
</dbReference>
<dbReference type="Proteomes" id="UP000663877">
    <property type="component" value="Unassembled WGS sequence"/>
</dbReference>
<evidence type="ECO:0000256" key="1">
    <source>
        <dbReference type="ARBA" id="ARBA00004370"/>
    </source>
</evidence>
<reference evidence="11" key="1">
    <citation type="submission" date="2021-02" db="EMBL/GenBank/DDBJ databases">
        <authorList>
            <person name="Nowell W R."/>
        </authorList>
    </citation>
    <scope>NUCLEOTIDE SEQUENCE</scope>
</reference>
<comment type="caution">
    <text evidence="11">The sequence shown here is derived from an EMBL/GenBank/DDBJ whole genome shotgun (WGS) entry which is preliminary data.</text>
</comment>
<dbReference type="Gene3D" id="2.10.25.10">
    <property type="entry name" value="Laminin"/>
    <property type="match status" value="1"/>
</dbReference>
<feature type="transmembrane region" description="Helical" evidence="7">
    <location>
        <begin position="1298"/>
        <end position="1315"/>
    </location>
</feature>
<dbReference type="InterPro" id="IPR002172">
    <property type="entry name" value="LDrepeatLR_classA_rpt"/>
</dbReference>
<feature type="transmembrane region" description="Helical" evidence="7">
    <location>
        <begin position="1210"/>
        <end position="1234"/>
    </location>
</feature>